<protein>
    <submittedName>
        <fullName evidence="2">Invasion protein IalB, involved in pathogenesis</fullName>
    </submittedName>
</protein>
<dbReference type="InterPro" id="IPR038696">
    <property type="entry name" value="IalB_sf"/>
</dbReference>
<evidence type="ECO:0000313" key="2">
    <source>
        <dbReference type="EMBL" id="SDM02822.1"/>
    </source>
</evidence>
<dbReference type="OrthoDB" id="7057139at2"/>
<evidence type="ECO:0000256" key="1">
    <source>
        <dbReference type="SAM" id="SignalP"/>
    </source>
</evidence>
<dbReference type="Proteomes" id="UP000198654">
    <property type="component" value="Unassembled WGS sequence"/>
</dbReference>
<keyword evidence="3" id="KW-1185">Reference proteome</keyword>
<evidence type="ECO:0000313" key="3">
    <source>
        <dbReference type="Proteomes" id="UP000198654"/>
    </source>
</evidence>
<keyword evidence="1" id="KW-0732">Signal</keyword>
<accession>A0A1G9PVK5</accession>
<feature type="chain" id="PRO_5011776056" evidence="1">
    <location>
        <begin position="27"/>
        <end position="174"/>
    </location>
</feature>
<dbReference type="InterPro" id="IPR010642">
    <property type="entry name" value="Invasion_prot_B"/>
</dbReference>
<dbReference type="Gene3D" id="2.60.40.1880">
    <property type="entry name" value="Invasion associated locus B (IalB) protein"/>
    <property type="match status" value="1"/>
</dbReference>
<dbReference type="AlphaFoldDB" id="A0A1G9PVK5"/>
<feature type="signal peptide" evidence="1">
    <location>
        <begin position="1"/>
        <end position="26"/>
    </location>
</feature>
<reference evidence="2 3" key="1">
    <citation type="submission" date="2016-10" db="EMBL/GenBank/DDBJ databases">
        <authorList>
            <person name="de Groot N.N."/>
        </authorList>
    </citation>
    <scope>NUCLEOTIDE SEQUENCE [LARGE SCALE GENOMIC DNA]</scope>
    <source>
        <strain evidence="2 3">DSM 14789</strain>
    </source>
</reference>
<name>A0A1G9PVK5_9GAMM</name>
<dbReference type="STRING" id="119000.SAMN05661010_03161"/>
<proteinExistence type="predicted"/>
<dbReference type="Pfam" id="PF06776">
    <property type="entry name" value="IalB"/>
    <property type="match status" value="1"/>
</dbReference>
<organism evidence="2 3">
    <name type="scientific">Modicisalibacter muralis</name>
    <dbReference type="NCBI Taxonomy" id="119000"/>
    <lineage>
        <taxon>Bacteria</taxon>
        <taxon>Pseudomonadati</taxon>
        <taxon>Pseudomonadota</taxon>
        <taxon>Gammaproteobacteria</taxon>
        <taxon>Oceanospirillales</taxon>
        <taxon>Halomonadaceae</taxon>
        <taxon>Modicisalibacter</taxon>
    </lineage>
</organism>
<gene>
    <name evidence="2" type="ORF">SAMN05661010_03161</name>
</gene>
<dbReference type="EMBL" id="FNGI01000010">
    <property type="protein sequence ID" value="SDM02822.1"/>
    <property type="molecule type" value="Genomic_DNA"/>
</dbReference>
<dbReference type="RefSeq" id="WP_089730234.1">
    <property type="nucleotide sequence ID" value="NZ_FNGI01000010.1"/>
</dbReference>
<sequence length="174" mass="19152">MHYRFALRSKMLMLLFLSLLAPMAVAQQQPASGPEFSSEQFEDWEVRCPTNAQPAICEMTQLVNNPQSGQPIMRVIMAYPQEIDTAAMIFLLPLGVRLSPGLQLVVDNGEPINFPYQVCQQQGCRADLPISESLRQRMRNGSTATVSVIGPRGNRLDLPVSLQGFTAADDSISG</sequence>